<dbReference type="Gene3D" id="3.40.50.620">
    <property type="entry name" value="HUPs"/>
    <property type="match status" value="2"/>
</dbReference>
<organism evidence="3 4">
    <name type="scientific">Alkaliphilus peptidifermentans DSM 18978</name>
    <dbReference type="NCBI Taxonomy" id="1120976"/>
    <lineage>
        <taxon>Bacteria</taxon>
        <taxon>Bacillati</taxon>
        <taxon>Bacillota</taxon>
        <taxon>Clostridia</taxon>
        <taxon>Peptostreptococcales</taxon>
        <taxon>Natronincolaceae</taxon>
        <taxon>Alkaliphilus</taxon>
    </lineage>
</organism>
<feature type="domain" description="UspA" evidence="2">
    <location>
        <begin position="149"/>
        <end position="278"/>
    </location>
</feature>
<reference evidence="3 4" key="1">
    <citation type="submission" date="2016-10" db="EMBL/GenBank/DDBJ databases">
        <authorList>
            <person name="de Groot N.N."/>
        </authorList>
    </citation>
    <scope>NUCLEOTIDE SEQUENCE [LARGE SCALE GENOMIC DNA]</scope>
    <source>
        <strain evidence="3 4">DSM 18978</strain>
    </source>
</reference>
<dbReference type="PANTHER" id="PTHR46268">
    <property type="entry name" value="STRESS RESPONSE PROTEIN NHAX"/>
    <property type="match status" value="1"/>
</dbReference>
<dbReference type="SUPFAM" id="SSF52402">
    <property type="entry name" value="Adenine nucleotide alpha hydrolases-like"/>
    <property type="match status" value="2"/>
</dbReference>
<protein>
    <submittedName>
        <fullName evidence="3">Nucleotide-binding universal stress protein, UspA family</fullName>
    </submittedName>
</protein>
<dbReference type="PANTHER" id="PTHR46268:SF26">
    <property type="entry name" value="UNIVERSAL STRESS PROTEIN MJ0577"/>
    <property type="match status" value="1"/>
</dbReference>
<name>A0A1G5LGU6_9FIRM</name>
<dbReference type="AlphaFoldDB" id="A0A1G5LGU6"/>
<dbReference type="STRING" id="1120976.SAMN03080606_04410"/>
<dbReference type="Pfam" id="PF00582">
    <property type="entry name" value="Usp"/>
    <property type="match status" value="2"/>
</dbReference>
<evidence type="ECO:0000259" key="2">
    <source>
        <dbReference type="Pfam" id="PF00582"/>
    </source>
</evidence>
<gene>
    <name evidence="3" type="ORF">SAMN03080606_04410</name>
</gene>
<dbReference type="InterPro" id="IPR006016">
    <property type="entry name" value="UspA"/>
</dbReference>
<feature type="domain" description="UspA" evidence="2">
    <location>
        <begin position="3"/>
        <end position="131"/>
    </location>
</feature>
<evidence type="ECO:0000256" key="1">
    <source>
        <dbReference type="ARBA" id="ARBA00008791"/>
    </source>
</evidence>
<comment type="similarity">
    <text evidence="1">Belongs to the universal stress protein A family.</text>
</comment>
<dbReference type="InterPro" id="IPR006015">
    <property type="entry name" value="Universal_stress_UspA"/>
</dbReference>
<dbReference type="InterPro" id="IPR014729">
    <property type="entry name" value="Rossmann-like_a/b/a_fold"/>
</dbReference>
<dbReference type="EMBL" id="FMUS01000072">
    <property type="protein sequence ID" value="SCZ12062.1"/>
    <property type="molecule type" value="Genomic_DNA"/>
</dbReference>
<accession>A0A1G5LGU6</accession>
<evidence type="ECO:0000313" key="3">
    <source>
        <dbReference type="EMBL" id="SCZ12062.1"/>
    </source>
</evidence>
<dbReference type="CDD" id="cd00293">
    <property type="entry name" value="USP-like"/>
    <property type="match status" value="2"/>
</dbReference>
<proteinExistence type="inferred from homology"/>
<dbReference type="Proteomes" id="UP000198636">
    <property type="component" value="Unassembled WGS sequence"/>
</dbReference>
<keyword evidence="4" id="KW-1185">Reference proteome</keyword>
<evidence type="ECO:0000313" key="4">
    <source>
        <dbReference type="Proteomes" id="UP000198636"/>
    </source>
</evidence>
<dbReference type="RefSeq" id="WP_091547765.1">
    <property type="nucleotide sequence ID" value="NZ_FMUS01000072.1"/>
</dbReference>
<dbReference type="OrthoDB" id="9794782at2"/>
<dbReference type="PRINTS" id="PR01438">
    <property type="entry name" value="UNVRSLSTRESS"/>
</dbReference>
<sequence>MLMKKVLIATDFSPAAQKLFNCIEELKNMGLEEAVIVHVVDIRIGEGSTSALQSNGEERLNEIVTKLEGYGIHTKTYTPIGFAATEIVQIAKAEEVSLILIGSRGKSAIKEIFLGSTTFDVIRLTDVPVLVEKYKKEKEEIENVCINKFQKILLPIDFSDCSSLITQKIMTLPPGVEEVILLSVVDHGESNDELERKKIQYKERLQKIADEFTINGINSRIEVVDGIPSKVITEVADRELVTAIAMGTRGRGLIKALLLGSTSDAVARISSRPVLLIPCNK</sequence>